<dbReference type="GeneID" id="88768260"/>
<dbReference type="RefSeq" id="WP_007312705.1">
    <property type="nucleotide sequence ID" value="NZ_AESD01000731.1"/>
</dbReference>
<dbReference type="PATRIC" id="fig|423471.3.peg.4589"/>
<accession>G5JBT5</accession>
<reference evidence="1 2" key="1">
    <citation type="journal article" date="2011" name="Front. Microbiol.">
        <title>Two Strains of Crocosphaera watsonii with Highly Conserved Genomes are Distinguished by Strain-Specific Features.</title>
        <authorList>
            <person name="Bench S.R."/>
            <person name="Ilikchyan I.N."/>
            <person name="Tripp H.J."/>
            <person name="Zehr J.P."/>
        </authorList>
    </citation>
    <scope>NUCLEOTIDE SEQUENCE [LARGE SCALE GENOMIC DNA]</scope>
    <source>
        <strain evidence="1 2">WH 0003</strain>
    </source>
</reference>
<comment type="caution">
    <text evidence="1">The sequence shown here is derived from an EMBL/GenBank/DDBJ whole genome shotgun (WGS) entry which is preliminary data.</text>
</comment>
<dbReference type="EMBL" id="AESD01000731">
    <property type="protein sequence ID" value="EHJ10341.1"/>
    <property type="molecule type" value="Genomic_DNA"/>
</dbReference>
<gene>
    <name evidence="1" type="ORF">CWATWH0003_4899</name>
</gene>
<proteinExistence type="predicted"/>
<evidence type="ECO:0000313" key="2">
    <source>
        <dbReference type="Proteomes" id="UP000003477"/>
    </source>
</evidence>
<sequence length="245" mass="26398">MKTIKIKQKTIVVLGSIIVVMGATAFPSSANFLAGSIPISFLPSSWTNSLTSPVTGIASQFLTVFTNLSDSLKTWGSQLTEEAMNVTYGSLGLPDLTTFELDLEQIFTNEGKYVTLDEAQHTTVSQTTRAHAAQTLSHSGQQQIQDRQSQIVNSIDSIDSQAIAAQGEFVTQNVLKRLAIQNAQQGLLLGTVGSEITNLSVKQDLANYNLANISEAIGSQNLARQSDWEGSSLSVLETSTLLRME</sequence>
<protein>
    <submittedName>
        <fullName evidence="1">Uncharacterized protein</fullName>
    </submittedName>
</protein>
<name>G5JBT5_CROWT</name>
<organism evidence="1 2">
    <name type="scientific">Crocosphaera watsonii WH 0003</name>
    <dbReference type="NCBI Taxonomy" id="423471"/>
    <lineage>
        <taxon>Bacteria</taxon>
        <taxon>Bacillati</taxon>
        <taxon>Cyanobacteriota</taxon>
        <taxon>Cyanophyceae</taxon>
        <taxon>Oscillatoriophycideae</taxon>
        <taxon>Chroococcales</taxon>
        <taxon>Aphanothecaceae</taxon>
        <taxon>Crocosphaera</taxon>
    </lineage>
</organism>
<evidence type="ECO:0000313" key="1">
    <source>
        <dbReference type="EMBL" id="EHJ10341.1"/>
    </source>
</evidence>
<dbReference type="Proteomes" id="UP000003477">
    <property type="component" value="Unassembled WGS sequence"/>
</dbReference>
<dbReference type="AlphaFoldDB" id="G5JBT5"/>